<accession>A0AA40BK89</accession>
<reference evidence="1" key="1">
    <citation type="submission" date="2023-06" db="EMBL/GenBank/DDBJ databases">
        <title>Genome-scale phylogeny and comparative genomics of the fungal order Sordariales.</title>
        <authorList>
            <consortium name="Lawrence Berkeley National Laboratory"/>
            <person name="Hensen N."/>
            <person name="Bonometti L."/>
            <person name="Westerberg I."/>
            <person name="Brannstrom I.O."/>
            <person name="Guillou S."/>
            <person name="Cros-Aarteil S."/>
            <person name="Calhoun S."/>
            <person name="Haridas S."/>
            <person name="Kuo A."/>
            <person name="Mondo S."/>
            <person name="Pangilinan J."/>
            <person name="Riley R."/>
            <person name="Labutti K."/>
            <person name="Andreopoulos B."/>
            <person name="Lipzen A."/>
            <person name="Chen C."/>
            <person name="Yanf M."/>
            <person name="Daum C."/>
            <person name="Ng V."/>
            <person name="Clum A."/>
            <person name="Steindorff A."/>
            <person name="Ohm R."/>
            <person name="Martin F."/>
            <person name="Silar P."/>
            <person name="Natvig D."/>
            <person name="Lalanne C."/>
            <person name="Gautier V."/>
            <person name="Ament-Velasquez S.L."/>
            <person name="Kruys A."/>
            <person name="Hutchinson M.I."/>
            <person name="Powell A.J."/>
            <person name="Barry K."/>
            <person name="Miller A.N."/>
            <person name="Grigoriev I.V."/>
            <person name="Debuchy R."/>
            <person name="Gladieux P."/>
            <person name="Thoren M.H."/>
            <person name="Johannesson H."/>
        </authorList>
    </citation>
    <scope>NUCLEOTIDE SEQUENCE</scope>
    <source>
        <strain evidence="1">CBS 540.89</strain>
    </source>
</reference>
<dbReference type="AlphaFoldDB" id="A0AA40BK89"/>
<keyword evidence="2" id="KW-1185">Reference proteome</keyword>
<protein>
    <submittedName>
        <fullName evidence="1">Uncharacterized protein</fullName>
    </submittedName>
</protein>
<dbReference type="EMBL" id="JAUKTV010000007">
    <property type="protein sequence ID" value="KAK0735692.1"/>
    <property type="molecule type" value="Genomic_DNA"/>
</dbReference>
<sequence>MTISWPTFHSDIGGTRCPDEHSPPALQSLSPLVRLTWHVQLNARKVCRAWVPVVYRCCEGCISCKLHWVGNLDEDGLPTPTLTDVRMPALPLLMVRLWTSLASPGLWAAVGSQWIRPPRCPVEGPLQRGHSRRFPDRDTDLCCLMTGWIVETFSGSRASASRGATVPQRGMCILVACVSASCRKEPAAFLRLLDSKH</sequence>
<evidence type="ECO:0000313" key="2">
    <source>
        <dbReference type="Proteomes" id="UP001172159"/>
    </source>
</evidence>
<name>A0AA40BK89_9PEZI</name>
<gene>
    <name evidence="1" type="ORF">B0T21DRAFT_190727</name>
</gene>
<evidence type="ECO:0000313" key="1">
    <source>
        <dbReference type="EMBL" id="KAK0735692.1"/>
    </source>
</evidence>
<proteinExistence type="predicted"/>
<dbReference type="Proteomes" id="UP001172159">
    <property type="component" value="Unassembled WGS sequence"/>
</dbReference>
<comment type="caution">
    <text evidence="1">The sequence shown here is derived from an EMBL/GenBank/DDBJ whole genome shotgun (WGS) entry which is preliminary data.</text>
</comment>
<organism evidence="1 2">
    <name type="scientific">Apiosordaria backusii</name>
    <dbReference type="NCBI Taxonomy" id="314023"/>
    <lineage>
        <taxon>Eukaryota</taxon>
        <taxon>Fungi</taxon>
        <taxon>Dikarya</taxon>
        <taxon>Ascomycota</taxon>
        <taxon>Pezizomycotina</taxon>
        <taxon>Sordariomycetes</taxon>
        <taxon>Sordariomycetidae</taxon>
        <taxon>Sordariales</taxon>
        <taxon>Lasiosphaeriaceae</taxon>
        <taxon>Apiosordaria</taxon>
    </lineage>
</organism>